<dbReference type="EMBL" id="SOCP01000005">
    <property type="protein sequence ID" value="TDV52496.1"/>
    <property type="molecule type" value="Genomic_DNA"/>
</dbReference>
<dbReference type="SUPFAM" id="SSF46894">
    <property type="entry name" value="C-terminal effector domain of the bipartite response regulators"/>
    <property type="match status" value="1"/>
</dbReference>
<dbReference type="PANTHER" id="PTHR35807">
    <property type="entry name" value="TRANSCRIPTIONAL REGULATOR REDD-RELATED"/>
    <property type="match status" value="1"/>
</dbReference>
<dbReference type="PRINTS" id="PR00364">
    <property type="entry name" value="DISEASERSIST"/>
</dbReference>
<dbReference type="PANTHER" id="PTHR35807:SF1">
    <property type="entry name" value="TRANSCRIPTIONAL REGULATOR REDD"/>
    <property type="match status" value="1"/>
</dbReference>
<dbReference type="Pfam" id="PF00486">
    <property type="entry name" value="Trans_reg_C"/>
    <property type="match status" value="1"/>
</dbReference>
<dbReference type="PROSITE" id="PS51755">
    <property type="entry name" value="OMPR_PHOB"/>
    <property type="match status" value="1"/>
</dbReference>
<evidence type="ECO:0000259" key="7">
    <source>
        <dbReference type="PROSITE" id="PS51755"/>
    </source>
</evidence>
<evidence type="ECO:0000256" key="1">
    <source>
        <dbReference type="ARBA" id="ARBA00005820"/>
    </source>
</evidence>
<dbReference type="AlphaFoldDB" id="A0A4R7VRQ4"/>
<dbReference type="GO" id="GO:0006355">
    <property type="term" value="P:regulation of DNA-templated transcription"/>
    <property type="evidence" value="ECO:0007669"/>
    <property type="project" value="InterPro"/>
</dbReference>
<dbReference type="SMART" id="SM00382">
    <property type="entry name" value="AAA"/>
    <property type="match status" value="1"/>
</dbReference>
<dbReference type="GO" id="GO:0000160">
    <property type="term" value="P:phosphorelay signal transduction system"/>
    <property type="evidence" value="ECO:0007669"/>
    <property type="project" value="InterPro"/>
</dbReference>
<dbReference type="Gene3D" id="1.25.40.10">
    <property type="entry name" value="Tetratricopeptide repeat domain"/>
    <property type="match status" value="2"/>
</dbReference>
<dbReference type="RefSeq" id="WP_133903848.1">
    <property type="nucleotide sequence ID" value="NZ_SOCP01000005.1"/>
</dbReference>
<evidence type="ECO:0000313" key="9">
    <source>
        <dbReference type="Proteomes" id="UP000294927"/>
    </source>
</evidence>
<evidence type="ECO:0000256" key="3">
    <source>
        <dbReference type="ARBA" id="ARBA00023125"/>
    </source>
</evidence>
<name>A0A4R7VRQ4_9PSEU</name>
<dbReference type="SMART" id="SM00862">
    <property type="entry name" value="Trans_reg_C"/>
    <property type="match status" value="1"/>
</dbReference>
<dbReference type="InterPro" id="IPR027417">
    <property type="entry name" value="P-loop_NTPase"/>
</dbReference>
<dbReference type="InterPro" id="IPR036388">
    <property type="entry name" value="WH-like_DNA-bd_sf"/>
</dbReference>
<dbReference type="InterPro" id="IPR005158">
    <property type="entry name" value="BTAD"/>
</dbReference>
<proteinExistence type="inferred from homology"/>
<dbReference type="InterPro" id="IPR001867">
    <property type="entry name" value="OmpR/PhoB-type_DNA-bd"/>
</dbReference>
<dbReference type="SMART" id="SM00028">
    <property type="entry name" value="TPR"/>
    <property type="match status" value="6"/>
</dbReference>
<dbReference type="CDD" id="cd00383">
    <property type="entry name" value="trans_reg_C"/>
    <property type="match status" value="1"/>
</dbReference>
<dbReference type="SMART" id="SM01043">
    <property type="entry name" value="BTAD"/>
    <property type="match status" value="1"/>
</dbReference>
<dbReference type="CDD" id="cd15831">
    <property type="entry name" value="BTAD"/>
    <property type="match status" value="1"/>
</dbReference>
<evidence type="ECO:0000256" key="5">
    <source>
        <dbReference type="PROSITE-ProRule" id="PRU00339"/>
    </source>
</evidence>
<dbReference type="SUPFAM" id="SSF52540">
    <property type="entry name" value="P-loop containing nucleoside triphosphate hydrolases"/>
    <property type="match status" value="1"/>
</dbReference>
<feature type="domain" description="OmpR/PhoB-type" evidence="7">
    <location>
        <begin position="1"/>
        <end position="101"/>
    </location>
</feature>
<accession>A0A4R7VRQ4</accession>
<dbReference type="OrthoDB" id="4507225at2"/>
<dbReference type="InterPro" id="IPR041664">
    <property type="entry name" value="AAA_16"/>
</dbReference>
<comment type="caution">
    <text evidence="8">The sequence shown here is derived from an EMBL/GenBank/DDBJ whole genome shotgun (WGS) entry which is preliminary data.</text>
</comment>
<dbReference type="Pfam" id="PF03704">
    <property type="entry name" value="BTAD"/>
    <property type="match status" value="1"/>
</dbReference>
<organism evidence="8 9">
    <name type="scientific">Actinophytocola oryzae</name>
    <dbReference type="NCBI Taxonomy" id="502181"/>
    <lineage>
        <taxon>Bacteria</taxon>
        <taxon>Bacillati</taxon>
        <taxon>Actinomycetota</taxon>
        <taxon>Actinomycetes</taxon>
        <taxon>Pseudonocardiales</taxon>
        <taxon>Pseudonocardiaceae</taxon>
    </lineage>
</organism>
<feature type="repeat" description="TPR" evidence="5">
    <location>
        <begin position="713"/>
        <end position="746"/>
    </location>
</feature>
<keyword evidence="5" id="KW-0802">TPR repeat</keyword>
<dbReference type="Gene3D" id="3.40.50.300">
    <property type="entry name" value="P-loop containing nucleotide triphosphate hydrolases"/>
    <property type="match status" value="1"/>
</dbReference>
<evidence type="ECO:0000256" key="6">
    <source>
        <dbReference type="PROSITE-ProRule" id="PRU01091"/>
    </source>
</evidence>
<gene>
    <name evidence="8" type="ORF">CLV71_105628</name>
</gene>
<dbReference type="InterPro" id="IPR016032">
    <property type="entry name" value="Sig_transdc_resp-reg_C-effctor"/>
</dbReference>
<keyword evidence="4" id="KW-0804">Transcription</keyword>
<comment type="similarity">
    <text evidence="1">Belongs to the AfsR/DnrI/RedD regulatory family.</text>
</comment>
<dbReference type="Pfam" id="PF13424">
    <property type="entry name" value="TPR_12"/>
    <property type="match status" value="2"/>
</dbReference>
<keyword evidence="2" id="KW-0805">Transcription regulation</keyword>
<evidence type="ECO:0000256" key="2">
    <source>
        <dbReference type="ARBA" id="ARBA00023015"/>
    </source>
</evidence>
<dbReference type="InterPro" id="IPR019734">
    <property type="entry name" value="TPR_rpt"/>
</dbReference>
<dbReference type="PROSITE" id="PS50005">
    <property type="entry name" value="TPR"/>
    <property type="match status" value="1"/>
</dbReference>
<dbReference type="PROSITE" id="PS50293">
    <property type="entry name" value="TPR_REGION"/>
    <property type="match status" value="1"/>
</dbReference>
<sequence length="969" mass="104353">MGVRVRVQVLGPVRAWRNGRELDLGPPGRRAVLGFLVLARGRALPRTELVDALWGSRPPPSATNIIQTHVKHLRRMLDPERDAYARSQSLPTVGEGYALRVPPDHVDLERFHGLVRTADETQRADRHEQAATALAEALRLWHGPPMADLPAFSSHPAVLALVAARRDAVLAYARVMIETGRAADVSAAVAEEAAAQPLDETLAATLMRVYAAAGQRAKAFAVYDATRRTLATELGVDPGQDLAEVHATLVRQEPRAVRPKAAPVPAELPADVAGFTGRATELSALDRLLAEPGAGMPICAVSGTAGVGKTALVLHWAQRVRDRFPDGQLYLDLRGYDPDQPMPVTEALARLLEALGVPGHGVPLTEDGRIARYRTEIADRRMLVVLDNAASVEQVRGLLPGTPSCFVVVTSRDSMAGLVALHGSHRLGLAPLSPDDAKTLLHELVGERAALDPAAAGDLVEQCARLPLALRVAAELAVTRAVTPLAHLAGELRDRQRRLRLLNAGGDPRAAVRTVLSWSYRHLPESAARLFRVLGRHPGADLDVHAAAALAGLAPEDTHELLDRLTRAHLVVLDSHGRYGMHDLLRAYAVELSAAMDSDVDRAAGMVRLLDHYLATTAAAMDLLYPKEGRHRTGTTPPVAVVPPDPRSWLDAERRNLVAACAHAATRGLAGHAVSLANTLYRYLEGGHHADALAVHTSGLRAAKESGDRAGEAHALTNLGAVYRLLGQYDPATDRLTQALELHRATGDRHGEARTLSNLGIVEDRLGQYEPASRHLSEALDRYRELANPYGIAAVLTNLGGLCLRPDNYAKAARYLTEAAQLFRELGDRTGEASALSNLGDADMNLGRYRQAEKHLDAALILFQDMKHRYGQAIALSNLGTVQTRLGRHDLAVEQLNAALLLFRETGHRYGEASVLNSLGEALHAAGLPEALAHHTAALRIATETGDKDEQDRAKTAMANLTTARLPSN</sequence>
<dbReference type="SUPFAM" id="SSF48452">
    <property type="entry name" value="TPR-like"/>
    <property type="match status" value="3"/>
</dbReference>
<evidence type="ECO:0000313" key="8">
    <source>
        <dbReference type="EMBL" id="TDV52496.1"/>
    </source>
</evidence>
<evidence type="ECO:0000256" key="4">
    <source>
        <dbReference type="ARBA" id="ARBA00023163"/>
    </source>
</evidence>
<keyword evidence="9" id="KW-1185">Reference proteome</keyword>
<dbReference type="GO" id="GO:0003677">
    <property type="term" value="F:DNA binding"/>
    <property type="evidence" value="ECO:0007669"/>
    <property type="project" value="UniProtKB-UniRule"/>
</dbReference>
<keyword evidence="3 6" id="KW-0238">DNA-binding</keyword>
<reference evidence="8 9" key="1">
    <citation type="submission" date="2019-03" db="EMBL/GenBank/DDBJ databases">
        <title>Genomic Encyclopedia of Archaeal and Bacterial Type Strains, Phase II (KMG-II): from individual species to whole genera.</title>
        <authorList>
            <person name="Goeker M."/>
        </authorList>
    </citation>
    <scope>NUCLEOTIDE SEQUENCE [LARGE SCALE GENOMIC DNA]</scope>
    <source>
        <strain evidence="8 9">DSM 45499</strain>
    </source>
</reference>
<feature type="DNA-binding region" description="OmpR/PhoB-type" evidence="6">
    <location>
        <begin position="1"/>
        <end position="101"/>
    </location>
</feature>
<dbReference type="InterPro" id="IPR051677">
    <property type="entry name" value="AfsR-DnrI-RedD_regulator"/>
</dbReference>
<dbReference type="InterPro" id="IPR011990">
    <property type="entry name" value="TPR-like_helical_dom_sf"/>
</dbReference>
<dbReference type="Proteomes" id="UP000294927">
    <property type="component" value="Unassembled WGS sequence"/>
</dbReference>
<dbReference type="GO" id="GO:0043531">
    <property type="term" value="F:ADP binding"/>
    <property type="evidence" value="ECO:0007669"/>
    <property type="project" value="InterPro"/>
</dbReference>
<dbReference type="Pfam" id="PF13191">
    <property type="entry name" value="AAA_16"/>
    <property type="match status" value="1"/>
</dbReference>
<dbReference type="InterPro" id="IPR003593">
    <property type="entry name" value="AAA+_ATPase"/>
</dbReference>
<dbReference type="Gene3D" id="1.10.10.10">
    <property type="entry name" value="Winged helix-like DNA-binding domain superfamily/Winged helix DNA-binding domain"/>
    <property type="match status" value="2"/>
</dbReference>
<protein>
    <submittedName>
        <fullName evidence="8">DNA-binding SARP family transcriptional activator</fullName>
    </submittedName>
</protein>